<feature type="domain" description="FAD-binding" evidence="6">
    <location>
        <begin position="107"/>
        <end position="459"/>
    </location>
</feature>
<evidence type="ECO:0000313" key="7">
    <source>
        <dbReference type="EMBL" id="GAQ91974.1"/>
    </source>
</evidence>
<dbReference type="PRINTS" id="PR00420">
    <property type="entry name" value="RNGMNOXGNASE"/>
</dbReference>
<dbReference type="SUPFAM" id="SSF51905">
    <property type="entry name" value="FAD/NAD(P)-binding domain"/>
    <property type="match status" value="1"/>
</dbReference>
<dbReference type="OMA" id="CKDNAFY"/>
<evidence type="ECO:0000259" key="6">
    <source>
        <dbReference type="Pfam" id="PF01494"/>
    </source>
</evidence>
<feature type="region of interest" description="Disordered" evidence="5">
    <location>
        <begin position="69"/>
        <end position="96"/>
    </location>
</feature>
<dbReference type="PANTHER" id="PTHR46496">
    <property type="match status" value="1"/>
</dbReference>
<evidence type="ECO:0000256" key="4">
    <source>
        <dbReference type="ARBA" id="ARBA00023002"/>
    </source>
</evidence>
<evidence type="ECO:0000256" key="1">
    <source>
        <dbReference type="ARBA" id="ARBA00001974"/>
    </source>
</evidence>
<dbReference type="STRING" id="105231.A0A1Y1IMF1"/>
<proteinExistence type="predicted"/>
<dbReference type="GO" id="GO:0071949">
    <property type="term" value="F:FAD binding"/>
    <property type="evidence" value="ECO:0007669"/>
    <property type="project" value="InterPro"/>
</dbReference>
<evidence type="ECO:0000256" key="2">
    <source>
        <dbReference type="ARBA" id="ARBA00022630"/>
    </source>
</evidence>
<keyword evidence="8" id="KW-1185">Reference proteome</keyword>
<comment type="cofactor">
    <cofactor evidence="1">
        <name>FAD</name>
        <dbReference type="ChEBI" id="CHEBI:57692"/>
    </cofactor>
</comment>
<dbReference type="InterPro" id="IPR002938">
    <property type="entry name" value="FAD-bd"/>
</dbReference>
<evidence type="ECO:0000313" key="8">
    <source>
        <dbReference type="Proteomes" id="UP000054558"/>
    </source>
</evidence>
<keyword evidence="2" id="KW-0285">Flavoprotein</keyword>
<name>A0A1Y1IMF1_KLENI</name>
<dbReference type="AlphaFoldDB" id="A0A1Y1IMF1"/>
<reference evidence="7 8" key="1">
    <citation type="journal article" date="2014" name="Nat. Commun.">
        <title>Klebsormidium flaccidum genome reveals primary factors for plant terrestrial adaptation.</title>
        <authorList>
            <person name="Hori K."/>
            <person name="Maruyama F."/>
            <person name="Fujisawa T."/>
            <person name="Togashi T."/>
            <person name="Yamamoto N."/>
            <person name="Seo M."/>
            <person name="Sato S."/>
            <person name="Yamada T."/>
            <person name="Mori H."/>
            <person name="Tajima N."/>
            <person name="Moriyama T."/>
            <person name="Ikeuchi M."/>
            <person name="Watanabe M."/>
            <person name="Wada H."/>
            <person name="Kobayashi K."/>
            <person name="Saito M."/>
            <person name="Masuda T."/>
            <person name="Sasaki-Sekimoto Y."/>
            <person name="Mashiguchi K."/>
            <person name="Awai K."/>
            <person name="Shimojima M."/>
            <person name="Masuda S."/>
            <person name="Iwai M."/>
            <person name="Nobusawa T."/>
            <person name="Narise T."/>
            <person name="Kondo S."/>
            <person name="Saito H."/>
            <person name="Sato R."/>
            <person name="Murakawa M."/>
            <person name="Ihara Y."/>
            <person name="Oshima-Yamada Y."/>
            <person name="Ohtaka K."/>
            <person name="Satoh M."/>
            <person name="Sonobe K."/>
            <person name="Ishii M."/>
            <person name="Ohtani R."/>
            <person name="Kanamori-Sato M."/>
            <person name="Honoki R."/>
            <person name="Miyazaki D."/>
            <person name="Mochizuki H."/>
            <person name="Umetsu J."/>
            <person name="Higashi K."/>
            <person name="Shibata D."/>
            <person name="Kamiya Y."/>
            <person name="Sato N."/>
            <person name="Nakamura Y."/>
            <person name="Tabata S."/>
            <person name="Ida S."/>
            <person name="Kurokawa K."/>
            <person name="Ohta H."/>
        </authorList>
    </citation>
    <scope>NUCLEOTIDE SEQUENCE [LARGE SCALE GENOMIC DNA]</scope>
    <source>
        <strain evidence="7 8">NIES-2285</strain>
    </source>
</reference>
<evidence type="ECO:0000256" key="5">
    <source>
        <dbReference type="SAM" id="MobiDB-lite"/>
    </source>
</evidence>
<dbReference type="PANTHER" id="PTHR46496:SF1">
    <property type="entry name" value="ZEAXANTHIN EPOXIDASE, CHLOROPLASTIC"/>
    <property type="match status" value="1"/>
</dbReference>
<dbReference type="EMBL" id="DF237844">
    <property type="protein sequence ID" value="GAQ91974.1"/>
    <property type="molecule type" value="Genomic_DNA"/>
</dbReference>
<dbReference type="InterPro" id="IPR036188">
    <property type="entry name" value="FAD/NAD-bd_sf"/>
</dbReference>
<keyword evidence="3" id="KW-0274">FAD</keyword>
<organism evidence="7 8">
    <name type="scientific">Klebsormidium nitens</name>
    <name type="common">Green alga</name>
    <name type="synonym">Ulothrix nitens</name>
    <dbReference type="NCBI Taxonomy" id="105231"/>
    <lineage>
        <taxon>Eukaryota</taxon>
        <taxon>Viridiplantae</taxon>
        <taxon>Streptophyta</taxon>
        <taxon>Klebsormidiophyceae</taxon>
        <taxon>Klebsormidiales</taxon>
        <taxon>Klebsormidiaceae</taxon>
        <taxon>Klebsormidium</taxon>
    </lineage>
</organism>
<dbReference type="Pfam" id="PF01494">
    <property type="entry name" value="FAD_binding_3"/>
    <property type="match status" value="1"/>
</dbReference>
<accession>A0A1Y1IMF1</accession>
<gene>
    <name evidence="7" type="ORF">KFL_008950020</name>
</gene>
<protein>
    <submittedName>
        <fullName evidence="7">Zeaxanthin epoxidase</fullName>
    </submittedName>
</protein>
<dbReference type="OrthoDB" id="655030at2759"/>
<dbReference type="Proteomes" id="UP000054558">
    <property type="component" value="Unassembled WGS sequence"/>
</dbReference>
<dbReference type="GO" id="GO:0016491">
    <property type="term" value="F:oxidoreductase activity"/>
    <property type="evidence" value="ECO:0007669"/>
    <property type="project" value="UniProtKB-KW"/>
</dbReference>
<sequence length="685" mass="73248">MAHASCTLAAAGPSNACLQVCERSRSQSSCFLASSFLPCLPARFPCTAALRPCGVPVGRRHNVVCAVATEAPPSSQRQASPAGPSGEPGQASELQHDNNGQAKKKNLKVLVAGGGIGGLVFALAARNRGFDVTVFERDLSAVRGEGKYRGPIQIQSNALAALEAVDPAMAQEVMANGCITGDRINGLVDGVTGQWYVKFDTYSPAVERGLPITRVISRMKLQQILAKHLGDSYVQNGTTVVDFEDTGSQVSALLADGARVEGDILIGADGIYSKVRRQLFGPSEPVYSDYTCYTGIADFVPADIDTVGYRVFLGNRQYFVSSDVGGGRMQWYAFHCEAAGGTDPEGKRKERLLSLFGNWCDNVVDLLLATPEEDILRRDIYDRKPIMTWAKGRVALLGDSAHAMQPNLGQGGCMAIEDAYQLALDLDKALEQAGGDKSKVQLDQVLHQYEGERRMRVGAIHGFARMAAIMASTYKGYLGEGLGPLEAPLMSLKIPHPGKVGGYFAMTPTMPAMLAWVLGGNYKNLENRAPYCSLESKARSDFSVLLKDDDALSRASVAEWLIVPALSDLNAADPSRISTCDDGILVATVDGLGSSLHAEAGGALAADREVTSASIASFDLDNGACYVTPLSSDVRVVVNGDVVAVKGRRRLHIGDEFRVGEQVFKVKQRKPIGERSARPEELVVG</sequence>
<evidence type="ECO:0000256" key="3">
    <source>
        <dbReference type="ARBA" id="ARBA00022827"/>
    </source>
</evidence>
<keyword evidence="4" id="KW-0560">Oxidoreductase</keyword>
<dbReference type="Gene3D" id="3.50.50.60">
    <property type="entry name" value="FAD/NAD(P)-binding domain"/>
    <property type="match status" value="1"/>
</dbReference>